<comment type="caution">
    <text evidence="1">The sequence shown here is derived from an EMBL/GenBank/DDBJ whole genome shotgun (WGS) entry which is preliminary data.</text>
</comment>
<protein>
    <submittedName>
        <fullName evidence="1">Uncharacterized protein</fullName>
    </submittedName>
</protein>
<gene>
    <name evidence="1" type="ORF">KPSA1_02840</name>
</gene>
<evidence type="ECO:0000313" key="2">
    <source>
        <dbReference type="Proteomes" id="UP000247480"/>
    </source>
</evidence>
<name>A0A2V0Q9G1_PSESF</name>
<accession>A0A2V0Q9G1</accession>
<sequence length="51" mass="6296">MKACYDWRDKCQIVDIRELKIFFSNQTICYLYSASTKLKQFKHRWAPYQMV</sequence>
<evidence type="ECO:0000313" key="1">
    <source>
        <dbReference type="EMBL" id="GBH09444.1"/>
    </source>
</evidence>
<proteinExistence type="predicted"/>
<dbReference type="EMBL" id="BGJZ01000123">
    <property type="protein sequence ID" value="GBH09444.1"/>
    <property type="molecule type" value="Genomic_DNA"/>
</dbReference>
<reference evidence="1 2" key="1">
    <citation type="submission" date="2018-04" db="EMBL/GenBank/DDBJ databases">
        <title>Draft genome sequence of Pseudomonas syringae pv. actinidiae biovar 1 strains isolated from kiwifruit in Kagawa prefecture.</title>
        <authorList>
            <person name="Tabuchi M."/>
            <person name="Saito M."/>
            <person name="Fujiwara S."/>
            <person name="Sasa N."/>
            <person name="Akimitsu K."/>
            <person name="Gomi K."/>
            <person name="Konishi-Sugita S."/>
            <person name="Hamano K."/>
            <person name="Kataoka I."/>
        </authorList>
    </citation>
    <scope>NUCLEOTIDE SEQUENCE [LARGE SCALE GENOMIC DNA]</scope>
    <source>
        <strain evidence="1 2">MAFF212206</strain>
    </source>
</reference>
<organism evidence="1 2">
    <name type="scientific">Pseudomonas syringae pv. actinidiae</name>
    <dbReference type="NCBI Taxonomy" id="103796"/>
    <lineage>
        <taxon>Bacteria</taxon>
        <taxon>Pseudomonadati</taxon>
        <taxon>Pseudomonadota</taxon>
        <taxon>Gammaproteobacteria</taxon>
        <taxon>Pseudomonadales</taxon>
        <taxon>Pseudomonadaceae</taxon>
        <taxon>Pseudomonas</taxon>
        <taxon>Pseudomonas syringae</taxon>
    </lineage>
</organism>
<dbReference type="Proteomes" id="UP000247480">
    <property type="component" value="Unassembled WGS sequence"/>
</dbReference>
<dbReference type="AlphaFoldDB" id="A0A2V0Q9G1"/>